<dbReference type="InterPro" id="IPR000477">
    <property type="entry name" value="RT_dom"/>
</dbReference>
<dbReference type="GO" id="GO:0071897">
    <property type="term" value="P:DNA biosynthetic process"/>
    <property type="evidence" value="ECO:0007669"/>
    <property type="project" value="UniProtKB-ARBA"/>
</dbReference>
<dbReference type="SUPFAM" id="SSF56219">
    <property type="entry name" value="DNase I-like"/>
    <property type="match status" value="1"/>
</dbReference>
<dbReference type="EMBL" id="JAZDUA010000012">
    <property type="protein sequence ID" value="KAK7873552.1"/>
    <property type="molecule type" value="Genomic_DNA"/>
</dbReference>
<dbReference type="Gene3D" id="3.60.10.10">
    <property type="entry name" value="Endonuclease/exonuclease/phosphatase"/>
    <property type="match status" value="1"/>
</dbReference>
<name>A0AAN9ZGW3_9ORTH</name>
<dbReference type="InterPro" id="IPR013087">
    <property type="entry name" value="Znf_C2H2_type"/>
</dbReference>
<keyword evidence="2" id="KW-0812">Transmembrane</keyword>
<evidence type="ECO:0000256" key="1">
    <source>
        <dbReference type="PROSITE-ProRule" id="PRU00042"/>
    </source>
</evidence>
<keyword evidence="2" id="KW-0472">Membrane</keyword>
<accession>A0AAN9ZGW3</accession>
<keyword evidence="2" id="KW-1133">Transmembrane helix</keyword>
<dbReference type="InterPro" id="IPR036691">
    <property type="entry name" value="Endo/exonu/phosph_ase_sf"/>
</dbReference>
<keyword evidence="6" id="KW-1185">Reference proteome</keyword>
<feature type="domain" description="C2H2-type" evidence="3">
    <location>
        <begin position="1047"/>
        <end position="1074"/>
    </location>
</feature>
<dbReference type="CDD" id="cd09076">
    <property type="entry name" value="L1-EN"/>
    <property type="match status" value="1"/>
</dbReference>
<feature type="transmembrane region" description="Helical" evidence="2">
    <location>
        <begin position="880"/>
        <end position="900"/>
    </location>
</feature>
<proteinExistence type="predicted"/>
<dbReference type="PANTHER" id="PTHR47027">
    <property type="entry name" value="REVERSE TRANSCRIPTASE DOMAIN-CONTAINING PROTEIN"/>
    <property type="match status" value="1"/>
</dbReference>
<feature type="domain" description="Reverse transcriptase" evidence="4">
    <location>
        <begin position="514"/>
        <end position="810"/>
    </location>
</feature>
<dbReference type="GO" id="GO:0008270">
    <property type="term" value="F:zinc ion binding"/>
    <property type="evidence" value="ECO:0007669"/>
    <property type="project" value="UniProtKB-KW"/>
</dbReference>
<organism evidence="5 6">
    <name type="scientific">Gryllus longicercus</name>
    <dbReference type="NCBI Taxonomy" id="2509291"/>
    <lineage>
        <taxon>Eukaryota</taxon>
        <taxon>Metazoa</taxon>
        <taxon>Ecdysozoa</taxon>
        <taxon>Arthropoda</taxon>
        <taxon>Hexapoda</taxon>
        <taxon>Insecta</taxon>
        <taxon>Pterygota</taxon>
        <taxon>Neoptera</taxon>
        <taxon>Polyneoptera</taxon>
        <taxon>Orthoptera</taxon>
        <taxon>Ensifera</taxon>
        <taxon>Gryllidea</taxon>
        <taxon>Grylloidea</taxon>
        <taxon>Gryllidae</taxon>
        <taxon>Gryllinae</taxon>
        <taxon>Gryllus</taxon>
    </lineage>
</organism>
<keyword evidence="1" id="KW-0863">Zinc-finger</keyword>
<keyword evidence="1" id="KW-0862">Zinc</keyword>
<dbReference type="Pfam" id="PF03372">
    <property type="entry name" value="Exo_endo_phos"/>
    <property type="match status" value="1"/>
</dbReference>
<evidence type="ECO:0008006" key="7">
    <source>
        <dbReference type="Google" id="ProtNLM"/>
    </source>
</evidence>
<evidence type="ECO:0000256" key="2">
    <source>
        <dbReference type="SAM" id="Phobius"/>
    </source>
</evidence>
<dbReference type="GO" id="GO:0003824">
    <property type="term" value="F:catalytic activity"/>
    <property type="evidence" value="ECO:0007669"/>
    <property type="project" value="InterPro"/>
</dbReference>
<dbReference type="PROSITE" id="PS00028">
    <property type="entry name" value="ZINC_FINGER_C2H2_1"/>
    <property type="match status" value="1"/>
</dbReference>
<dbReference type="CDD" id="cd01650">
    <property type="entry name" value="RT_nLTR_like"/>
    <property type="match status" value="1"/>
</dbReference>
<dbReference type="InterPro" id="IPR043502">
    <property type="entry name" value="DNA/RNA_pol_sf"/>
</dbReference>
<dbReference type="InterPro" id="IPR005135">
    <property type="entry name" value="Endo/exonuclease/phosphatase"/>
</dbReference>
<evidence type="ECO:0000259" key="4">
    <source>
        <dbReference type="PROSITE" id="PS50878"/>
    </source>
</evidence>
<sequence>MLDGDNRPERRTAVIDRELLRYRVDIAALSETRIAEVGSLIEKNYTFFWKGRDKTHPRQHGVGFAIRNTILKGTTAAPMGVNERIMTLRLGLFKGTPINFISCYAPTLNAEANTKEDFYKNLDTVLNSIPKSESIFLLGDFNARVGQNFEAWNGVIGRHSIGKQNENGEMLLSTCASHNLTITNTLFQIKEIYKGTWKHPRSGHWHALDHIIVRQRDRRTVRVTRAYRGAECDTDHRLLICKVHIEPKKIGTQTTKNKQIRFDVTPLMNSTTRADLVNELQSHIQNHHSGKNNTIEEEWNSLAQGIQTATKKVLKPTTKKTSPDWFNENSQAIEAVIKKKNNLFKLTIIKPQDMQLRADYRKAKALVQQTTRKLKNKWFQDKAQEIQVLADQNNSSAFYKAVNTIYGPTWNGCCPIKNKEGTLLTHSKEISHRWREYYQDLLNTNSIVNQQVIDQIPQYPVCEHLAIHPTTEEITKALTKIKNNKAPGPDGIPIEIYKYGGASLLSRLTEIFQRIWQQGKSPSDFKNALIVNIYKKKGDRADCTNYRGISLLGTAGKILTRVISDRLQPLLERIFPESQAGFRPNRGTIDMIFTLRQIQEKVKEQHSSLYATFVDLRKAFDMVNRHALWKILLKFGCPQKLVNIIADLHEGNEARVITSGGVTDGFIISNGVRQGCVLAPLLFNIFMTAFIISLDRTLQDRGMNIRYRFDKGLYNLARLKAQRNVRNRYLTELQYADDLVILAKSEPEAQRMMDTFASVYKSLGMEINSSKTKSLFMYCSGSTLPQRNGLIIDGTSIELVEQFNYLGSLVTTGGDLDAEISHRIRNASYAFYKLRDRVFNCSDLTIRTKIIVAFVQAFPSKLFPRKYQMLRMLYMEVTNIKGLFALLFIKAVVLSILLYGSECWTIYKKHVKTLEKFQMRQLRNILGIKWQDFISNQRIRDQTGCITIENILARNQLRWIGHVIRMSVERTPKQILYGELAEGKRRQGGQLKRYKDGIHAMIKNIGIKDTWETLCQDRSKWRNVCYKNKGIFKARQDAGSTATNASFTCSECQRAIASKIGLVSHLRAHERRRQQ</sequence>
<dbReference type="SUPFAM" id="SSF56672">
    <property type="entry name" value="DNA/RNA polymerases"/>
    <property type="match status" value="1"/>
</dbReference>
<keyword evidence="1" id="KW-0479">Metal-binding</keyword>
<dbReference type="Proteomes" id="UP001378592">
    <property type="component" value="Unassembled WGS sequence"/>
</dbReference>
<evidence type="ECO:0000313" key="6">
    <source>
        <dbReference type="Proteomes" id="UP001378592"/>
    </source>
</evidence>
<dbReference type="PROSITE" id="PS50878">
    <property type="entry name" value="RT_POL"/>
    <property type="match status" value="1"/>
</dbReference>
<dbReference type="PROSITE" id="PS50157">
    <property type="entry name" value="ZINC_FINGER_C2H2_2"/>
    <property type="match status" value="1"/>
</dbReference>
<dbReference type="PANTHER" id="PTHR47027:SF20">
    <property type="entry name" value="REVERSE TRANSCRIPTASE-LIKE PROTEIN WITH RNA-DIRECTED DNA POLYMERASE DOMAIN"/>
    <property type="match status" value="1"/>
</dbReference>
<evidence type="ECO:0000259" key="3">
    <source>
        <dbReference type="PROSITE" id="PS50157"/>
    </source>
</evidence>
<comment type="caution">
    <text evidence="5">The sequence shown here is derived from an EMBL/GenBank/DDBJ whole genome shotgun (WGS) entry which is preliminary data.</text>
</comment>
<reference evidence="5 6" key="1">
    <citation type="submission" date="2024-03" db="EMBL/GenBank/DDBJ databases">
        <title>The genome assembly and annotation of the cricket Gryllus longicercus Weissman &amp; Gray.</title>
        <authorList>
            <person name="Szrajer S."/>
            <person name="Gray D."/>
            <person name="Ylla G."/>
        </authorList>
    </citation>
    <scope>NUCLEOTIDE SEQUENCE [LARGE SCALE GENOMIC DNA]</scope>
    <source>
        <strain evidence="5">DAG 2021-001</strain>
        <tissue evidence="5">Whole body minus gut</tissue>
    </source>
</reference>
<protein>
    <recommendedName>
        <fullName evidence="7">C2H2-type domain-containing protein</fullName>
    </recommendedName>
</protein>
<dbReference type="Pfam" id="PF00078">
    <property type="entry name" value="RVT_1"/>
    <property type="match status" value="1"/>
</dbReference>
<dbReference type="AlphaFoldDB" id="A0AAN9ZGW3"/>
<evidence type="ECO:0000313" key="5">
    <source>
        <dbReference type="EMBL" id="KAK7873552.1"/>
    </source>
</evidence>
<gene>
    <name evidence="5" type="ORF">R5R35_008795</name>
</gene>